<dbReference type="EMBL" id="NJHN03000037">
    <property type="protein sequence ID" value="KAH9422202.1"/>
    <property type="molecule type" value="Genomic_DNA"/>
</dbReference>
<evidence type="ECO:0000313" key="1">
    <source>
        <dbReference type="EMBL" id="KAH9422202.1"/>
    </source>
</evidence>
<gene>
    <name evidence="1" type="ORF">DERP_002498</name>
</gene>
<evidence type="ECO:0000313" key="2">
    <source>
        <dbReference type="Proteomes" id="UP000887458"/>
    </source>
</evidence>
<comment type="caution">
    <text evidence="1">The sequence shown here is derived from an EMBL/GenBank/DDBJ whole genome shotgun (WGS) entry which is preliminary data.</text>
</comment>
<protein>
    <submittedName>
        <fullName evidence="1">Uncharacterized protein</fullName>
    </submittedName>
</protein>
<sequence length="59" mass="6938">MCNNIRNIQPHGPIFGRQNRKKIDINSVMKEYSVIYGKDIDYHYTASEFDSKTNEQQSN</sequence>
<dbReference type="Proteomes" id="UP000887458">
    <property type="component" value="Unassembled WGS sequence"/>
</dbReference>
<name>A0ABQ8JID9_DERPT</name>
<reference evidence="1 2" key="2">
    <citation type="journal article" date="2022" name="Mol. Biol. Evol.">
        <title>Comparative Genomics Reveals Insights into the Divergent Evolution of Astigmatic Mites and Household Pest Adaptations.</title>
        <authorList>
            <person name="Xiong Q."/>
            <person name="Wan A.T."/>
            <person name="Liu X."/>
            <person name="Fung C.S."/>
            <person name="Xiao X."/>
            <person name="Malainual N."/>
            <person name="Hou J."/>
            <person name="Wang L."/>
            <person name="Wang M."/>
            <person name="Yang K.Y."/>
            <person name="Cui Y."/>
            <person name="Leung E.L."/>
            <person name="Nong W."/>
            <person name="Shin S.K."/>
            <person name="Au S.W."/>
            <person name="Jeong K.Y."/>
            <person name="Chew F.T."/>
            <person name="Hui J.H."/>
            <person name="Leung T.F."/>
            <person name="Tungtrongchitr A."/>
            <person name="Zhong N."/>
            <person name="Liu Z."/>
            <person name="Tsui S.K."/>
        </authorList>
    </citation>
    <scope>NUCLEOTIDE SEQUENCE [LARGE SCALE GENOMIC DNA]</scope>
    <source>
        <strain evidence="1">Derp</strain>
    </source>
</reference>
<proteinExistence type="predicted"/>
<accession>A0ABQ8JID9</accession>
<reference evidence="1 2" key="1">
    <citation type="journal article" date="2018" name="J. Allergy Clin. Immunol.">
        <title>High-quality assembly of Dermatophagoides pteronyssinus genome and transcriptome reveals a wide range of novel allergens.</title>
        <authorList>
            <person name="Liu X.Y."/>
            <person name="Yang K.Y."/>
            <person name="Wang M.Q."/>
            <person name="Kwok J.S."/>
            <person name="Zeng X."/>
            <person name="Yang Z."/>
            <person name="Xiao X.J."/>
            <person name="Lau C.P."/>
            <person name="Li Y."/>
            <person name="Huang Z.M."/>
            <person name="Ba J.G."/>
            <person name="Yim A.K."/>
            <person name="Ouyang C.Y."/>
            <person name="Ngai S.M."/>
            <person name="Chan T.F."/>
            <person name="Leung E.L."/>
            <person name="Liu L."/>
            <person name="Liu Z.G."/>
            <person name="Tsui S.K."/>
        </authorList>
    </citation>
    <scope>NUCLEOTIDE SEQUENCE [LARGE SCALE GENOMIC DNA]</scope>
    <source>
        <strain evidence="1">Derp</strain>
    </source>
</reference>
<keyword evidence="2" id="KW-1185">Reference proteome</keyword>
<organism evidence="1 2">
    <name type="scientific">Dermatophagoides pteronyssinus</name>
    <name type="common">European house dust mite</name>
    <dbReference type="NCBI Taxonomy" id="6956"/>
    <lineage>
        <taxon>Eukaryota</taxon>
        <taxon>Metazoa</taxon>
        <taxon>Ecdysozoa</taxon>
        <taxon>Arthropoda</taxon>
        <taxon>Chelicerata</taxon>
        <taxon>Arachnida</taxon>
        <taxon>Acari</taxon>
        <taxon>Acariformes</taxon>
        <taxon>Sarcoptiformes</taxon>
        <taxon>Astigmata</taxon>
        <taxon>Psoroptidia</taxon>
        <taxon>Analgoidea</taxon>
        <taxon>Pyroglyphidae</taxon>
        <taxon>Dermatophagoidinae</taxon>
        <taxon>Dermatophagoides</taxon>
    </lineage>
</organism>